<feature type="region of interest" description="Disordered" evidence="1">
    <location>
        <begin position="63"/>
        <end position="82"/>
    </location>
</feature>
<gene>
    <name evidence="2" type="ORF">A4U43_C05F28620</name>
</gene>
<feature type="compositionally biased region" description="Polar residues" evidence="1">
    <location>
        <begin position="67"/>
        <end position="82"/>
    </location>
</feature>
<dbReference type="Proteomes" id="UP000243459">
    <property type="component" value="Chromosome 5"/>
</dbReference>
<dbReference type="Gramene" id="ONK69947">
    <property type="protein sequence ID" value="ONK69947"/>
    <property type="gene ID" value="A4U43_C05F28620"/>
</dbReference>
<evidence type="ECO:0008006" key="4">
    <source>
        <dbReference type="Google" id="ProtNLM"/>
    </source>
</evidence>
<feature type="region of interest" description="Disordered" evidence="1">
    <location>
        <begin position="371"/>
        <end position="401"/>
    </location>
</feature>
<protein>
    <recommendedName>
        <fullName evidence="4">Retrotransposon gag domain-containing protein</fullName>
    </recommendedName>
</protein>
<dbReference type="AlphaFoldDB" id="A0A5P1EXN6"/>
<feature type="region of interest" description="Disordered" evidence="1">
    <location>
        <begin position="1"/>
        <end position="26"/>
    </location>
</feature>
<accession>A0A5P1EXN6</accession>
<evidence type="ECO:0000256" key="1">
    <source>
        <dbReference type="SAM" id="MobiDB-lite"/>
    </source>
</evidence>
<dbReference type="EMBL" id="CM007385">
    <property type="protein sequence ID" value="ONK69947.1"/>
    <property type="molecule type" value="Genomic_DNA"/>
</dbReference>
<reference evidence="3" key="1">
    <citation type="journal article" date="2017" name="Nat. Commun.">
        <title>The asparagus genome sheds light on the origin and evolution of a young Y chromosome.</title>
        <authorList>
            <person name="Harkess A."/>
            <person name="Zhou J."/>
            <person name="Xu C."/>
            <person name="Bowers J.E."/>
            <person name="Van der Hulst R."/>
            <person name="Ayyampalayam S."/>
            <person name="Mercati F."/>
            <person name="Riccardi P."/>
            <person name="McKain M.R."/>
            <person name="Kakrana A."/>
            <person name="Tang H."/>
            <person name="Ray J."/>
            <person name="Groenendijk J."/>
            <person name="Arikit S."/>
            <person name="Mathioni S.M."/>
            <person name="Nakano M."/>
            <person name="Shan H."/>
            <person name="Telgmann-Rauber A."/>
            <person name="Kanno A."/>
            <person name="Yue Z."/>
            <person name="Chen H."/>
            <person name="Li W."/>
            <person name="Chen Y."/>
            <person name="Xu X."/>
            <person name="Zhang Y."/>
            <person name="Luo S."/>
            <person name="Chen H."/>
            <person name="Gao J."/>
            <person name="Mao Z."/>
            <person name="Pires J.C."/>
            <person name="Luo M."/>
            <person name="Kudrna D."/>
            <person name="Wing R.A."/>
            <person name="Meyers B.C."/>
            <person name="Yi K."/>
            <person name="Kong H."/>
            <person name="Lavrijsen P."/>
            <person name="Sunseri F."/>
            <person name="Falavigna A."/>
            <person name="Ye Y."/>
            <person name="Leebens-Mack J.H."/>
            <person name="Chen G."/>
        </authorList>
    </citation>
    <scope>NUCLEOTIDE SEQUENCE [LARGE SCALE GENOMIC DNA]</scope>
    <source>
        <strain evidence="3">cv. DH0086</strain>
    </source>
</reference>
<keyword evidence="3" id="KW-1185">Reference proteome</keyword>
<feature type="compositionally biased region" description="Polar residues" evidence="1">
    <location>
        <begin position="174"/>
        <end position="183"/>
    </location>
</feature>
<feature type="region of interest" description="Disordered" evidence="1">
    <location>
        <begin position="154"/>
        <end position="195"/>
    </location>
</feature>
<name>A0A5P1EXN6_ASPOF</name>
<feature type="compositionally biased region" description="Polar residues" evidence="1">
    <location>
        <begin position="384"/>
        <end position="394"/>
    </location>
</feature>
<feature type="compositionally biased region" description="Low complexity" evidence="1">
    <location>
        <begin position="7"/>
        <end position="22"/>
    </location>
</feature>
<evidence type="ECO:0000313" key="3">
    <source>
        <dbReference type="Proteomes" id="UP000243459"/>
    </source>
</evidence>
<organism evidence="2 3">
    <name type="scientific">Asparagus officinalis</name>
    <name type="common">Garden asparagus</name>
    <dbReference type="NCBI Taxonomy" id="4686"/>
    <lineage>
        <taxon>Eukaryota</taxon>
        <taxon>Viridiplantae</taxon>
        <taxon>Streptophyta</taxon>
        <taxon>Embryophyta</taxon>
        <taxon>Tracheophyta</taxon>
        <taxon>Spermatophyta</taxon>
        <taxon>Magnoliopsida</taxon>
        <taxon>Liliopsida</taxon>
        <taxon>Asparagales</taxon>
        <taxon>Asparagaceae</taxon>
        <taxon>Asparagoideae</taxon>
        <taxon>Asparagus</taxon>
    </lineage>
</organism>
<proteinExistence type="predicted"/>
<evidence type="ECO:0000313" key="2">
    <source>
        <dbReference type="EMBL" id="ONK69947.1"/>
    </source>
</evidence>
<sequence>MVSKGKSQVSTDSSKSSDPEYSPGLGEMLVDGQGVYRHTLTHIGVEILLDYRRLAGITDEADEELENSTITTSQPSNTDQNEYTSTHMARKKLFLARFFDDDTEVSMATLLAKKQEKTESINNFVKRFKNRSLHSCDQVSEILKNLKSLIPKREEIKATSTPQKQSKRKDTLAVDTNPSPKSSAKQKRNSSDNHFQKKYDFRDENIIPILKSLIKTNKIKLLDLRRPEEVSRIDDPNYCMYHRMMYHPTKAYYILKDKINALLDAGVMTLQADQKKVSVNMVSLQFGDFAEVQVQDGVKPIPQTETRIMNLDPHKLKEKGMVPYTISEGGVIWVHPDLLMDGQWTSADSKKSKSKQKSCNAVSVIPDEKVETTSLNSSEDEQLAFTTQPVQISGTRGGKEY</sequence>